<feature type="active site" description="Proton acceptor" evidence="6">
    <location>
        <position position="354"/>
    </location>
</feature>
<gene>
    <name evidence="10" type="ORF">D1B31_05920</name>
</gene>
<evidence type="ECO:0000256" key="7">
    <source>
        <dbReference type="RuleBase" id="RU003557"/>
    </source>
</evidence>
<evidence type="ECO:0000259" key="9">
    <source>
        <dbReference type="Pfam" id="PF02803"/>
    </source>
</evidence>
<keyword evidence="3 7" id="KW-0808">Transferase</keyword>
<dbReference type="NCBIfam" id="TIGR01930">
    <property type="entry name" value="AcCoA-C-Actrans"/>
    <property type="match status" value="1"/>
</dbReference>
<sequence length="400" mass="42429">MTGLKSAVIIDGVRTPIGRMGGALKDVEADRLSAVVIKELLTRTGTDGKEIHEVVWGHAKQSSDTPNLARLAALRAGLPVEVPGYTVHRQCASGLQALLNASQEIMCGLMTVAIAGGAESMSTAPYYLRKARYGYGAGNGELLDPNTESQPRAQPIEVYGPLTMGMTAENLAVQYDISRREQDEFAHRSQEKAVAAIAARKFVNEIIPIPLKTKKGDSYFAKDEHPRLTSLEKLAQLKPVFKEGGTVTAGNASGRNDGAAALLVMNEEEAMKRGIKPRAKIIGQASAGVSPNIMGIGPVPATIKALKNANLALKDIDLIELNEAFAAQSIAVMKELELDPKRVNVNGGAIALGHPIGATGAILMVKLLQELERSGKRYGLVSLCIGGGQGLTAIVENLRI</sequence>
<dbReference type="InterPro" id="IPR002155">
    <property type="entry name" value="Thiolase"/>
</dbReference>
<dbReference type="PANTHER" id="PTHR18919">
    <property type="entry name" value="ACETYL-COA C-ACYLTRANSFERASE"/>
    <property type="match status" value="1"/>
</dbReference>
<dbReference type="RefSeq" id="WP_118919823.1">
    <property type="nucleotide sequence ID" value="NZ_QWEG01000003.1"/>
</dbReference>
<dbReference type="Proteomes" id="UP000284416">
    <property type="component" value="Unassembled WGS sequence"/>
</dbReference>
<accession>A0A417YXF2</accession>
<feature type="domain" description="Thiolase C-terminal" evidence="9">
    <location>
        <begin position="276"/>
        <end position="396"/>
    </location>
</feature>
<dbReference type="OrthoDB" id="9764892at2"/>
<evidence type="ECO:0000256" key="2">
    <source>
        <dbReference type="ARBA" id="ARBA00012705"/>
    </source>
</evidence>
<dbReference type="Pfam" id="PF02803">
    <property type="entry name" value="Thiolase_C"/>
    <property type="match status" value="1"/>
</dbReference>
<dbReference type="InterPro" id="IPR020617">
    <property type="entry name" value="Thiolase_C"/>
</dbReference>
<feature type="active site" description="Proton acceptor" evidence="6">
    <location>
        <position position="384"/>
    </location>
</feature>
<dbReference type="InterPro" id="IPR020616">
    <property type="entry name" value="Thiolase_N"/>
</dbReference>
<organism evidence="10 11">
    <name type="scientific">Neobacillus notoginsengisoli</name>
    <dbReference type="NCBI Taxonomy" id="1578198"/>
    <lineage>
        <taxon>Bacteria</taxon>
        <taxon>Bacillati</taxon>
        <taxon>Bacillota</taxon>
        <taxon>Bacilli</taxon>
        <taxon>Bacillales</taxon>
        <taxon>Bacillaceae</taxon>
        <taxon>Neobacillus</taxon>
    </lineage>
</organism>
<evidence type="ECO:0000256" key="3">
    <source>
        <dbReference type="ARBA" id="ARBA00022679"/>
    </source>
</evidence>
<keyword evidence="4 7" id="KW-0012">Acyltransferase</keyword>
<dbReference type="Pfam" id="PF00108">
    <property type="entry name" value="Thiolase_N"/>
    <property type="match status" value="1"/>
</dbReference>
<dbReference type="FunFam" id="3.40.47.10:FF:000010">
    <property type="entry name" value="Acetyl-CoA acetyltransferase (Thiolase)"/>
    <property type="match status" value="1"/>
</dbReference>
<reference evidence="10 11" key="1">
    <citation type="journal article" date="2017" name="Int. J. Syst. Evol. Microbiol.">
        <title>Bacillus notoginsengisoli sp. nov., a novel bacterium isolated from the rhizosphere of Panax notoginseng.</title>
        <authorList>
            <person name="Zhang M.Y."/>
            <person name="Cheng J."/>
            <person name="Cai Y."/>
            <person name="Zhang T.Y."/>
            <person name="Wu Y.Y."/>
            <person name="Manikprabhu D."/>
            <person name="Li W.J."/>
            <person name="Zhang Y.X."/>
        </authorList>
    </citation>
    <scope>NUCLEOTIDE SEQUENCE [LARGE SCALE GENOMIC DNA]</scope>
    <source>
        <strain evidence="10 11">JCM 30743</strain>
    </source>
</reference>
<name>A0A417YXF2_9BACI</name>
<dbReference type="SUPFAM" id="SSF53901">
    <property type="entry name" value="Thiolase-like"/>
    <property type="match status" value="2"/>
</dbReference>
<dbReference type="Gene3D" id="3.40.47.10">
    <property type="match status" value="2"/>
</dbReference>
<protein>
    <recommendedName>
        <fullName evidence="2">acetyl-CoA C-acetyltransferase</fullName>
        <ecNumber evidence="2">2.3.1.9</ecNumber>
    </recommendedName>
    <alternativeName>
        <fullName evidence="5">Acetoacetyl-CoA thiolase</fullName>
    </alternativeName>
</protein>
<dbReference type="InterPro" id="IPR016039">
    <property type="entry name" value="Thiolase-like"/>
</dbReference>
<dbReference type="InterPro" id="IPR020613">
    <property type="entry name" value="Thiolase_CS"/>
</dbReference>
<evidence type="ECO:0000256" key="4">
    <source>
        <dbReference type="ARBA" id="ARBA00023315"/>
    </source>
</evidence>
<dbReference type="EMBL" id="QWEG01000003">
    <property type="protein sequence ID" value="RHW42168.1"/>
    <property type="molecule type" value="Genomic_DNA"/>
</dbReference>
<feature type="domain" description="Thiolase N-terminal" evidence="8">
    <location>
        <begin position="8"/>
        <end position="268"/>
    </location>
</feature>
<evidence type="ECO:0000256" key="6">
    <source>
        <dbReference type="PIRSR" id="PIRSR000429-1"/>
    </source>
</evidence>
<dbReference type="GO" id="GO:0003985">
    <property type="term" value="F:acetyl-CoA C-acetyltransferase activity"/>
    <property type="evidence" value="ECO:0007669"/>
    <property type="project" value="UniProtKB-EC"/>
</dbReference>
<evidence type="ECO:0000256" key="1">
    <source>
        <dbReference type="ARBA" id="ARBA00010982"/>
    </source>
</evidence>
<comment type="similarity">
    <text evidence="1 7">Belongs to the thiolase-like superfamily. Thiolase family.</text>
</comment>
<feature type="active site" description="Acyl-thioester intermediate" evidence="6">
    <location>
        <position position="91"/>
    </location>
</feature>
<comment type="caution">
    <text evidence="10">The sequence shown here is derived from an EMBL/GenBank/DDBJ whole genome shotgun (WGS) entry which is preliminary data.</text>
</comment>
<dbReference type="EC" id="2.3.1.9" evidence="2"/>
<dbReference type="CDD" id="cd00751">
    <property type="entry name" value="thiolase"/>
    <property type="match status" value="1"/>
</dbReference>
<dbReference type="PIRSF" id="PIRSF000429">
    <property type="entry name" value="Ac-CoA_Ac_transf"/>
    <property type="match status" value="1"/>
</dbReference>
<evidence type="ECO:0000259" key="8">
    <source>
        <dbReference type="Pfam" id="PF00108"/>
    </source>
</evidence>
<dbReference type="AlphaFoldDB" id="A0A417YXF2"/>
<evidence type="ECO:0000256" key="5">
    <source>
        <dbReference type="ARBA" id="ARBA00030755"/>
    </source>
</evidence>
<dbReference type="PANTHER" id="PTHR18919:SF107">
    <property type="entry name" value="ACETYL-COA ACETYLTRANSFERASE, CYTOSOLIC"/>
    <property type="match status" value="1"/>
</dbReference>
<evidence type="ECO:0000313" key="10">
    <source>
        <dbReference type="EMBL" id="RHW42168.1"/>
    </source>
</evidence>
<proteinExistence type="inferred from homology"/>
<dbReference type="PROSITE" id="PS00737">
    <property type="entry name" value="THIOLASE_2"/>
    <property type="match status" value="1"/>
</dbReference>
<keyword evidence="11" id="KW-1185">Reference proteome</keyword>
<evidence type="ECO:0000313" key="11">
    <source>
        <dbReference type="Proteomes" id="UP000284416"/>
    </source>
</evidence>